<accession>A0A3Q0GTD4</accession>
<dbReference type="InParanoid" id="A0A3Q0GTD4"/>
<name>A0A3Q0GTD4_ALLSI</name>
<dbReference type="AlphaFoldDB" id="A0A3Q0GTD4"/>
<keyword evidence="7" id="KW-1185">Reference proteome</keyword>
<sequence>MIESFLSKEVSYVVSSSKEAKLDSRPGRQTKKQSSTASWDDKAKILPSVASKGGCHARPSPKPANSVNTALISRGKELLQKVIRNQDTWAGSSILANARSWGVRILHVDEMMAYIQQLLLTMSGARKSSQKMEVTSLAFGPRVPKVGKLKPPFLKIEDQSRRFRPLHHQFKSFPDLNFLAPKDCSPFEPLKSPSSSCKTRVPEGCMILSERERSPQSTPPTVPKKRKGFCECCQETFEDLQLHLQSSHHRQFALDDSQYAAVDHLISQLINDFVELPAWFSSSSVSCSSAADACSSSQANAMTAPAAGLGRKDLQAGKDLCLSAEDRLSLLNGECPPSPEEKPSERVDQPCPVLELPAKDCLLGLSTKPVLQTGPPAGDRPAKKVLAVCSNTDGAAVIGAAGSDPAPDLNHGTCCSSGERAACSPGSAPQQALRPTSCCPRELSCSRKRKLSSSPSACVEKKRKMQLGSDPLCLDIWTGSTVCRLVHQGVGQAALRHSVLAVARADRTAPSCTSRAAELSLPSSRPCSSPALWVLHNQDPGDPKSPSDLLGPASMDVVSLEAVQVSTATLCNQAKGHQSYQGGQPKEDTVSPCQVHDSGLELHSALSQSGCPTWHGPVAAKREHCSSPSVCCVGLVESVVPETANARDHCTSMAIHPGVLQPLPSNPQACPDLENLTTSSSGSDWDIQLFSTLDSLQSTRIQSIDGEMLRRTCIDVRESGYESHLYSVLKQKPELDWAGKDDKSHWNCRTEMEGTPYLSLRPAWTAGPARH</sequence>
<dbReference type="GO" id="GO:0031431">
    <property type="term" value="C:Dbf4-dependent protein kinase complex"/>
    <property type="evidence" value="ECO:0007669"/>
    <property type="project" value="TreeGrafter"/>
</dbReference>
<dbReference type="GO" id="GO:0008270">
    <property type="term" value="F:zinc ion binding"/>
    <property type="evidence" value="ECO:0007669"/>
    <property type="project" value="UniProtKB-KW"/>
</dbReference>
<evidence type="ECO:0000313" key="7">
    <source>
        <dbReference type="Proteomes" id="UP000189705"/>
    </source>
</evidence>
<dbReference type="InterPro" id="IPR006572">
    <property type="entry name" value="Znf_DBF"/>
</dbReference>
<evidence type="ECO:0000259" key="6">
    <source>
        <dbReference type="PROSITE" id="PS51265"/>
    </source>
</evidence>
<dbReference type="PANTHER" id="PTHR15375:SF24">
    <property type="entry name" value="PROTEIN DBF4 HOMOLOG B"/>
    <property type="match status" value="1"/>
</dbReference>
<keyword evidence="1" id="KW-0479">Metal-binding</keyword>
<evidence type="ECO:0000256" key="2">
    <source>
        <dbReference type="ARBA" id="ARBA00022771"/>
    </source>
</evidence>
<dbReference type="Proteomes" id="UP000189705">
    <property type="component" value="Unplaced"/>
</dbReference>
<dbReference type="PROSITE" id="PS51265">
    <property type="entry name" value="ZF_DBF4"/>
    <property type="match status" value="1"/>
</dbReference>
<dbReference type="InterPro" id="IPR038545">
    <property type="entry name" value="Znf_DBF_sf"/>
</dbReference>
<dbReference type="GeneID" id="102370727"/>
<dbReference type="CTD" id="80174"/>
<protein>
    <submittedName>
        <fullName evidence="8">Protein DBF4 homolog B</fullName>
    </submittedName>
</protein>
<dbReference type="FunFam" id="6.10.250.3410:FF:000001">
    <property type="entry name" value="Protein DBF4 homolog A"/>
    <property type="match status" value="1"/>
</dbReference>
<dbReference type="GO" id="GO:1901987">
    <property type="term" value="P:regulation of cell cycle phase transition"/>
    <property type="evidence" value="ECO:0007669"/>
    <property type="project" value="TreeGrafter"/>
</dbReference>
<organism evidence="7 8">
    <name type="scientific">Alligator sinensis</name>
    <name type="common">Chinese alligator</name>
    <dbReference type="NCBI Taxonomy" id="38654"/>
    <lineage>
        <taxon>Eukaryota</taxon>
        <taxon>Metazoa</taxon>
        <taxon>Chordata</taxon>
        <taxon>Craniata</taxon>
        <taxon>Vertebrata</taxon>
        <taxon>Euteleostomi</taxon>
        <taxon>Archelosauria</taxon>
        <taxon>Archosauria</taxon>
        <taxon>Crocodylia</taxon>
        <taxon>Alligatoridae</taxon>
        <taxon>Alligatorinae</taxon>
        <taxon>Alligator</taxon>
    </lineage>
</organism>
<dbReference type="STRING" id="38654.A0A3Q0GTD4"/>
<dbReference type="GO" id="GO:0010571">
    <property type="term" value="P:positive regulation of nuclear cell cycle DNA replication"/>
    <property type="evidence" value="ECO:0007669"/>
    <property type="project" value="TreeGrafter"/>
</dbReference>
<proteinExistence type="predicted"/>
<evidence type="ECO:0000313" key="8">
    <source>
        <dbReference type="RefSeq" id="XP_025063054.1"/>
    </source>
</evidence>
<dbReference type="GO" id="GO:0003676">
    <property type="term" value="F:nucleic acid binding"/>
    <property type="evidence" value="ECO:0007669"/>
    <property type="project" value="InterPro"/>
</dbReference>
<evidence type="ECO:0000256" key="4">
    <source>
        <dbReference type="PROSITE-ProRule" id="PRU00600"/>
    </source>
</evidence>
<evidence type="ECO:0000256" key="1">
    <source>
        <dbReference type="ARBA" id="ARBA00022723"/>
    </source>
</evidence>
<feature type="region of interest" description="Disordered" evidence="5">
    <location>
        <begin position="17"/>
        <end position="44"/>
    </location>
</feature>
<feature type="domain" description="DBF4-type" evidence="6">
    <location>
        <begin position="223"/>
        <end position="272"/>
    </location>
</feature>
<keyword evidence="2 4" id="KW-0863">Zinc-finger</keyword>
<evidence type="ECO:0000256" key="5">
    <source>
        <dbReference type="SAM" id="MobiDB-lite"/>
    </source>
</evidence>
<dbReference type="Pfam" id="PF07535">
    <property type="entry name" value="zf-DBF"/>
    <property type="match status" value="1"/>
</dbReference>
<dbReference type="Gene3D" id="6.10.250.3410">
    <property type="entry name" value="DBF zinc finger"/>
    <property type="match status" value="1"/>
</dbReference>
<dbReference type="KEGG" id="asn:102370727"/>
<keyword evidence="3" id="KW-0862">Zinc</keyword>
<dbReference type="RefSeq" id="XP_025063054.1">
    <property type="nucleotide sequence ID" value="XM_025207269.1"/>
</dbReference>
<evidence type="ECO:0000256" key="3">
    <source>
        <dbReference type="ARBA" id="ARBA00022833"/>
    </source>
</evidence>
<gene>
    <name evidence="8" type="primary">DBF4B</name>
</gene>
<reference evidence="8" key="1">
    <citation type="submission" date="2025-08" db="UniProtKB">
        <authorList>
            <consortium name="RefSeq"/>
        </authorList>
    </citation>
    <scope>IDENTIFICATION</scope>
</reference>
<dbReference type="InterPro" id="IPR051590">
    <property type="entry name" value="Replication_Regulatory_Kinase"/>
</dbReference>
<dbReference type="PANTHER" id="PTHR15375">
    <property type="entry name" value="ACTIVATOR OF S-PHASE KINASE-RELATED"/>
    <property type="match status" value="1"/>
</dbReference>
<dbReference type="GO" id="GO:0043539">
    <property type="term" value="F:protein serine/threonine kinase activator activity"/>
    <property type="evidence" value="ECO:0007669"/>
    <property type="project" value="TreeGrafter"/>
</dbReference>
<dbReference type="SMART" id="SM00586">
    <property type="entry name" value="ZnF_DBF"/>
    <property type="match status" value="1"/>
</dbReference>